<evidence type="ECO:0000313" key="2">
    <source>
        <dbReference type="Proteomes" id="UP000029725"/>
    </source>
</evidence>
<protein>
    <recommendedName>
        <fullName evidence="3">FHA domain-containing protein</fullName>
    </recommendedName>
</protein>
<dbReference type="VEuPathDB" id="MicrosporidiaDB:DI09_42p240"/>
<name>A0A098VTX9_9MICR</name>
<accession>A0A098VTX9</accession>
<comment type="caution">
    <text evidence="1">The sequence shown here is derived from an EMBL/GenBank/DDBJ whole genome shotgun (WGS) entry which is preliminary data.</text>
</comment>
<dbReference type="InterPro" id="IPR008984">
    <property type="entry name" value="SMAD_FHA_dom_sf"/>
</dbReference>
<dbReference type="GeneID" id="25259947"/>
<dbReference type="AlphaFoldDB" id="A0A098VTX9"/>
<dbReference type="Proteomes" id="UP000029725">
    <property type="component" value="Unassembled WGS sequence"/>
</dbReference>
<gene>
    <name evidence="1" type="ORF">DI09_42p240</name>
</gene>
<dbReference type="HOGENOM" id="CLU_2292349_0_0_1"/>
<dbReference type="EMBL" id="JMKJ01000366">
    <property type="protein sequence ID" value="KGG51181.1"/>
    <property type="molecule type" value="Genomic_DNA"/>
</dbReference>
<evidence type="ECO:0008006" key="3">
    <source>
        <dbReference type="Google" id="ProtNLM"/>
    </source>
</evidence>
<reference evidence="1 2" key="1">
    <citation type="submission" date="2014-04" db="EMBL/GenBank/DDBJ databases">
        <title>A new species of microsporidia sheds light on the evolution of extreme parasitism.</title>
        <authorList>
            <person name="Haag K.L."/>
            <person name="James T.Y."/>
            <person name="Larsson R."/>
            <person name="Schaer T.M."/>
            <person name="Refardt D."/>
            <person name="Pombert J.-F."/>
            <person name="Ebert D."/>
        </authorList>
    </citation>
    <scope>NUCLEOTIDE SEQUENCE [LARGE SCALE GENOMIC DNA]</scope>
    <source>
        <strain evidence="1 2">UGP3</strain>
        <tissue evidence="1">Spores</tissue>
    </source>
</reference>
<dbReference type="RefSeq" id="XP_013237608.1">
    <property type="nucleotide sequence ID" value="XM_013382154.1"/>
</dbReference>
<dbReference type="SUPFAM" id="SSF49879">
    <property type="entry name" value="SMAD/FHA domain"/>
    <property type="match status" value="1"/>
</dbReference>
<evidence type="ECO:0000313" key="1">
    <source>
        <dbReference type="EMBL" id="KGG51181.1"/>
    </source>
</evidence>
<proteinExistence type="predicted"/>
<sequence>MVSVISQQRMVPVVPPFKQVLCSSPTKKNTKEYWAKIACIETTLDADSSVQTEIELMLHEGIPFLVGRQSPECPFNSALLSRRHAELLILDDTVVLASNSV</sequence>
<keyword evidence="2" id="KW-1185">Reference proteome</keyword>
<organism evidence="1 2">
    <name type="scientific">Mitosporidium daphniae</name>
    <dbReference type="NCBI Taxonomy" id="1485682"/>
    <lineage>
        <taxon>Eukaryota</taxon>
        <taxon>Fungi</taxon>
        <taxon>Fungi incertae sedis</taxon>
        <taxon>Microsporidia</taxon>
        <taxon>Mitosporidium</taxon>
    </lineage>
</organism>